<dbReference type="AlphaFoldDB" id="A0A5R9G9C5"/>
<dbReference type="PROSITE" id="PS51186">
    <property type="entry name" value="GNAT"/>
    <property type="match status" value="1"/>
</dbReference>
<dbReference type="InterPro" id="IPR016181">
    <property type="entry name" value="Acyl_CoA_acyltransferase"/>
</dbReference>
<dbReference type="InterPro" id="IPR000182">
    <property type="entry name" value="GNAT_dom"/>
</dbReference>
<accession>A0A5R9G9C5</accession>
<evidence type="ECO:0000259" key="1">
    <source>
        <dbReference type="PROSITE" id="PS51186"/>
    </source>
</evidence>
<proteinExistence type="predicted"/>
<comment type="caution">
    <text evidence="2">The sequence shown here is derived from an EMBL/GenBank/DDBJ whole genome shotgun (WGS) entry which is preliminary data.</text>
</comment>
<keyword evidence="3" id="KW-1185">Reference proteome</keyword>
<gene>
    <name evidence="2" type="ORF">FE782_23670</name>
</gene>
<dbReference type="GO" id="GO:0016747">
    <property type="term" value="F:acyltransferase activity, transferring groups other than amino-acyl groups"/>
    <property type="evidence" value="ECO:0007669"/>
    <property type="project" value="InterPro"/>
</dbReference>
<dbReference type="SUPFAM" id="SSF55729">
    <property type="entry name" value="Acyl-CoA N-acyltransferases (Nat)"/>
    <property type="match status" value="1"/>
</dbReference>
<dbReference type="Pfam" id="PF00583">
    <property type="entry name" value="Acetyltransf_1"/>
    <property type="match status" value="1"/>
</dbReference>
<dbReference type="RefSeq" id="WP_138196827.1">
    <property type="nucleotide sequence ID" value="NZ_VCIW01000019.1"/>
</dbReference>
<organism evidence="2 3">
    <name type="scientific">Paenibacillus antri</name>
    <dbReference type="NCBI Taxonomy" id="2582848"/>
    <lineage>
        <taxon>Bacteria</taxon>
        <taxon>Bacillati</taxon>
        <taxon>Bacillota</taxon>
        <taxon>Bacilli</taxon>
        <taxon>Bacillales</taxon>
        <taxon>Paenibacillaceae</taxon>
        <taxon>Paenibacillus</taxon>
    </lineage>
</organism>
<dbReference type="Gene3D" id="3.40.630.30">
    <property type="match status" value="1"/>
</dbReference>
<sequence>MHPTEPIEPTDASEYMLTPMTERDAAEICEWRYPAPYDIYQWPAWGVAVREGRDFADPALRERHYRAVRRDGRLCGFAQWLPLVAEDGPPVVRLGLGLHPDDCGSGRGAGFAAFLARETAALHSGCVVDLEVEKDNVRAIRAYERAGFRAVDEYELPIPGRGAGFVVNMIYLPLARS</sequence>
<protein>
    <submittedName>
        <fullName evidence="2">GNAT family N-acetyltransferase</fullName>
    </submittedName>
</protein>
<dbReference type="EMBL" id="VCIW01000019">
    <property type="protein sequence ID" value="TLS49674.1"/>
    <property type="molecule type" value="Genomic_DNA"/>
</dbReference>
<evidence type="ECO:0000313" key="3">
    <source>
        <dbReference type="Proteomes" id="UP000309676"/>
    </source>
</evidence>
<evidence type="ECO:0000313" key="2">
    <source>
        <dbReference type="EMBL" id="TLS49674.1"/>
    </source>
</evidence>
<feature type="domain" description="N-acetyltransferase" evidence="1">
    <location>
        <begin position="15"/>
        <end position="173"/>
    </location>
</feature>
<name>A0A5R9G9C5_9BACL</name>
<keyword evidence="2" id="KW-0808">Transferase</keyword>
<reference evidence="2 3" key="1">
    <citation type="submission" date="2019-05" db="EMBL/GenBank/DDBJ databases">
        <authorList>
            <person name="Narsing Rao M.P."/>
            <person name="Li W.J."/>
        </authorList>
    </citation>
    <scope>NUCLEOTIDE SEQUENCE [LARGE SCALE GENOMIC DNA]</scope>
    <source>
        <strain evidence="2 3">SYSU_K30003</strain>
    </source>
</reference>
<dbReference type="OrthoDB" id="423921at2"/>
<dbReference type="Proteomes" id="UP000309676">
    <property type="component" value="Unassembled WGS sequence"/>
</dbReference>